<reference evidence="7" key="1">
    <citation type="submission" date="2022-01" db="EMBL/GenBank/DDBJ databases">
        <title>Antribacter sp. nov., isolated from Guizhou of China.</title>
        <authorList>
            <person name="Chengliang C."/>
            <person name="Ya Z."/>
        </authorList>
    </citation>
    <scope>NUCLEOTIDE SEQUENCE</scope>
    <source>
        <strain evidence="7">KLBMP 9083</strain>
    </source>
</reference>
<feature type="transmembrane region" description="Helical" evidence="5">
    <location>
        <begin position="177"/>
        <end position="198"/>
    </location>
</feature>
<dbReference type="GO" id="GO:0055085">
    <property type="term" value="P:transmembrane transport"/>
    <property type="evidence" value="ECO:0007669"/>
    <property type="project" value="InterPro"/>
</dbReference>
<evidence type="ECO:0000256" key="3">
    <source>
        <dbReference type="ARBA" id="ARBA00022989"/>
    </source>
</evidence>
<dbReference type="Pfam" id="PF00324">
    <property type="entry name" value="AA_permease"/>
    <property type="match status" value="1"/>
</dbReference>
<feature type="transmembrane region" description="Helical" evidence="5">
    <location>
        <begin position="305"/>
        <end position="326"/>
    </location>
</feature>
<dbReference type="InterPro" id="IPR004841">
    <property type="entry name" value="AA-permease/SLC12A_dom"/>
</dbReference>
<feature type="domain" description="Amino acid permease/ SLC12A" evidence="6">
    <location>
        <begin position="61"/>
        <end position="472"/>
    </location>
</feature>
<dbReference type="PANTHER" id="PTHR42770">
    <property type="entry name" value="AMINO ACID TRANSPORTER-RELATED"/>
    <property type="match status" value="1"/>
</dbReference>
<evidence type="ECO:0000256" key="2">
    <source>
        <dbReference type="ARBA" id="ARBA00022692"/>
    </source>
</evidence>
<evidence type="ECO:0000256" key="4">
    <source>
        <dbReference type="ARBA" id="ARBA00023136"/>
    </source>
</evidence>
<feature type="transmembrane region" description="Helical" evidence="5">
    <location>
        <begin position="218"/>
        <end position="238"/>
    </location>
</feature>
<evidence type="ECO:0000259" key="6">
    <source>
        <dbReference type="Pfam" id="PF00324"/>
    </source>
</evidence>
<keyword evidence="2 5" id="KW-0812">Transmembrane</keyword>
<dbReference type="GO" id="GO:0016020">
    <property type="term" value="C:membrane"/>
    <property type="evidence" value="ECO:0007669"/>
    <property type="project" value="UniProtKB-SubCell"/>
</dbReference>
<dbReference type="EMBL" id="JAKGSG010000025">
    <property type="protein sequence ID" value="MCF4121026.1"/>
    <property type="molecule type" value="Genomic_DNA"/>
</dbReference>
<dbReference type="Proteomes" id="UP001165405">
    <property type="component" value="Unassembled WGS sequence"/>
</dbReference>
<keyword evidence="3 5" id="KW-1133">Transmembrane helix</keyword>
<keyword evidence="8" id="KW-1185">Reference proteome</keyword>
<keyword evidence="4 5" id="KW-0472">Membrane</keyword>
<proteinExistence type="predicted"/>
<feature type="transmembrane region" description="Helical" evidence="5">
    <location>
        <begin position="382"/>
        <end position="409"/>
    </location>
</feature>
<dbReference type="PANTHER" id="PTHR42770:SF16">
    <property type="entry name" value="AMINO ACID PERMEASE"/>
    <property type="match status" value="1"/>
</dbReference>
<dbReference type="InterPro" id="IPR050367">
    <property type="entry name" value="APC_superfamily"/>
</dbReference>
<evidence type="ECO:0000256" key="1">
    <source>
        <dbReference type="ARBA" id="ARBA00004141"/>
    </source>
</evidence>
<dbReference type="RefSeq" id="WP_236088786.1">
    <property type="nucleotide sequence ID" value="NZ_JAKGSG010000025.1"/>
</dbReference>
<organism evidence="7 8">
    <name type="scientific">Antribacter soli</name>
    <dbReference type="NCBI Taxonomy" id="2910976"/>
    <lineage>
        <taxon>Bacteria</taxon>
        <taxon>Bacillati</taxon>
        <taxon>Actinomycetota</taxon>
        <taxon>Actinomycetes</taxon>
        <taxon>Micrococcales</taxon>
        <taxon>Promicromonosporaceae</taxon>
        <taxon>Antribacter</taxon>
    </lineage>
</organism>
<gene>
    <name evidence="7" type="ORF">L1785_08530</name>
</gene>
<feature type="transmembrane region" description="Helical" evidence="5">
    <location>
        <begin position="111"/>
        <end position="135"/>
    </location>
</feature>
<comment type="subcellular location">
    <subcellularLocation>
        <location evidence="1">Membrane</location>
        <topology evidence="1">Multi-pass membrane protein</topology>
    </subcellularLocation>
</comment>
<feature type="transmembrane region" description="Helical" evidence="5">
    <location>
        <begin position="463"/>
        <end position="483"/>
    </location>
</feature>
<dbReference type="Gene3D" id="1.20.1740.10">
    <property type="entry name" value="Amino acid/polyamine transporter I"/>
    <property type="match status" value="1"/>
</dbReference>
<feature type="transmembrane region" description="Helical" evidence="5">
    <location>
        <begin position="358"/>
        <end position="376"/>
    </location>
</feature>
<sequence>MSAPIRTGSSPFDAGPAPAAPAVRALTGKLGPVAIVFMVVAAASPLTVVGGAAPLGILLGNGVGFPALYVASGVILLLFSVGLAAMTRVVPRPGAFFTFVGHGLGRRAGLGAAYLALLTYTTVQVAVYGYLGYILSVTFAQLGVAELPWWLWALAVAALVGVLGYRHIDLSSKVLGVLLVGEIGIVLAVVAGVVLTGGDQGLSLEPFEPANVFSGSPAIGLTFAIAAFIGFEATAVFRDEARDPARTIPRATYAAVIGITIFYTLASWGLVMAWGPDHAVDVAAADPGAMILTTTAKYLGTAGEVIVNVLLITSMFACVLSFHNVITRYQHTMANAGLLPGAVGAVHARHLSPHWSSLVQSATTVLLVLVFALAGLDPVLEVFTWFAGVATLAIAILMAVTSLAVIVWFRRTRQDARVWNTVVAPALGLVGLAGAAVAIVANFPLLVGDVDAAGNQQFGATSAVLLALIVLCPAAGWVQAVVLRRRSPETYARITEAIG</sequence>
<evidence type="ECO:0000313" key="7">
    <source>
        <dbReference type="EMBL" id="MCF4121026.1"/>
    </source>
</evidence>
<feature type="transmembrane region" description="Helical" evidence="5">
    <location>
        <begin position="147"/>
        <end position="165"/>
    </location>
</feature>
<name>A0AA41QEA3_9MICO</name>
<dbReference type="PIRSF" id="PIRSF006060">
    <property type="entry name" value="AA_transporter"/>
    <property type="match status" value="1"/>
</dbReference>
<feature type="transmembrane region" description="Helical" evidence="5">
    <location>
        <begin position="33"/>
        <end position="55"/>
    </location>
</feature>
<dbReference type="AlphaFoldDB" id="A0AA41QEA3"/>
<protein>
    <submittedName>
        <fullName evidence="7">APC family permease</fullName>
    </submittedName>
</protein>
<feature type="transmembrane region" description="Helical" evidence="5">
    <location>
        <begin position="250"/>
        <end position="271"/>
    </location>
</feature>
<feature type="transmembrane region" description="Helical" evidence="5">
    <location>
        <begin position="421"/>
        <end position="443"/>
    </location>
</feature>
<evidence type="ECO:0000313" key="8">
    <source>
        <dbReference type="Proteomes" id="UP001165405"/>
    </source>
</evidence>
<evidence type="ECO:0000256" key="5">
    <source>
        <dbReference type="SAM" id="Phobius"/>
    </source>
</evidence>
<feature type="transmembrane region" description="Helical" evidence="5">
    <location>
        <begin position="67"/>
        <end position="90"/>
    </location>
</feature>
<accession>A0AA41QEA3</accession>
<comment type="caution">
    <text evidence="7">The sequence shown here is derived from an EMBL/GenBank/DDBJ whole genome shotgun (WGS) entry which is preliminary data.</text>
</comment>